<dbReference type="Proteomes" id="UP000177480">
    <property type="component" value="Unassembled WGS sequence"/>
</dbReference>
<name>A0A1G2G0I6_9BACT</name>
<gene>
    <name evidence="2" type="ORF">A2719_02715</name>
</gene>
<evidence type="ECO:0000313" key="2">
    <source>
        <dbReference type="EMBL" id="OGZ43855.1"/>
    </source>
</evidence>
<evidence type="ECO:0000313" key="3">
    <source>
        <dbReference type="Proteomes" id="UP000177480"/>
    </source>
</evidence>
<evidence type="ECO:0000259" key="1">
    <source>
        <dbReference type="Pfam" id="PF12705"/>
    </source>
</evidence>
<reference evidence="2 3" key="1">
    <citation type="journal article" date="2016" name="Nat. Commun.">
        <title>Thousands of microbial genomes shed light on interconnected biogeochemical processes in an aquifer system.</title>
        <authorList>
            <person name="Anantharaman K."/>
            <person name="Brown C.T."/>
            <person name="Hug L.A."/>
            <person name="Sharon I."/>
            <person name="Castelle C.J."/>
            <person name="Probst A.J."/>
            <person name="Thomas B.C."/>
            <person name="Singh A."/>
            <person name="Wilkins M.J."/>
            <person name="Karaoz U."/>
            <person name="Brodie E.L."/>
            <person name="Williams K.H."/>
            <person name="Hubbard S.S."/>
            <person name="Banfield J.F."/>
        </authorList>
    </citation>
    <scope>NUCLEOTIDE SEQUENCE [LARGE SCALE GENOMIC DNA]</scope>
</reference>
<feature type="domain" description="PD-(D/E)XK endonuclease-like" evidence="1">
    <location>
        <begin position="3"/>
        <end position="248"/>
    </location>
</feature>
<dbReference type="EMBL" id="MHNK01000010">
    <property type="protein sequence ID" value="OGZ43855.1"/>
    <property type="molecule type" value="Genomic_DNA"/>
</dbReference>
<sequence length="394" mass="45855">MRTSYSALETLRQCPQKYKFQEIDKIKTPKSKEAVFGTLIHASLKFLFSRDPLYPSLDEVIANFRDSWRASEIANMTEEERSLYLAQGENILKRFYAKNQPWNFNVVDMESRFELSVTDPTTGTTHNIAGIMDRIDKPTDDTFEIIDYKTSRTMKSQEHLDSDLQLSLYHLGLLRRWPHIQASNIALSLYYVKHNEKITTARKSEDAKRVEEHVLATIRDIEARTTQNDFPPQPSALCDWCGYKAMCPAWKFMFMEHGTRTMEQKNIMGILTEYFDIKKETQKHAKRLAELQMDIKAYMDQEGLTRVFGDAGVISKTIQERYVYDYEKIRAVLETHNRLDIWNALLQPDDKKLKTIISSLPSPLKEQVLEARSIAKKFEVLTATIKKTFEEHAS</sequence>
<comment type="caution">
    <text evidence="2">The sequence shown here is derived from an EMBL/GenBank/DDBJ whole genome shotgun (WGS) entry which is preliminary data.</text>
</comment>
<dbReference type="InterPro" id="IPR011335">
    <property type="entry name" value="Restrct_endonuc-II-like"/>
</dbReference>
<accession>A0A1G2G0I6</accession>
<dbReference type="Gene3D" id="3.90.320.10">
    <property type="match status" value="1"/>
</dbReference>
<dbReference type="InterPro" id="IPR011604">
    <property type="entry name" value="PDDEXK-like_dom_sf"/>
</dbReference>
<dbReference type="STRING" id="1802114.A2719_02715"/>
<dbReference type="InterPro" id="IPR038726">
    <property type="entry name" value="PDDEXK_AddAB-type"/>
</dbReference>
<dbReference type="SUPFAM" id="SSF52980">
    <property type="entry name" value="Restriction endonuclease-like"/>
    <property type="match status" value="1"/>
</dbReference>
<proteinExistence type="predicted"/>
<protein>
    <recommendedName>
        <fullName evidence="1">PD-(D/E)XK endonuclease-like domain-containing protein</fullName>
    </recommendedName>
</protein>
<organism evidence="2 3">
    <name type="scientific">Candidatus Ryanbacteria bacterium RIFCSPHIGHO2_01_FULL_45_22</name>
    <dbReference type="NCBI Taxonomy" id="1802114"/>
    <lineage>
        <taxon>Bacteria</taxon>
        <taxon>Candidatus Ryaniibacteriota</taxon>
    </lineage>
</organism>
<dbReference type="AlphaFoldDB" id="A0A1G2G0I6"/>
<dbReference type="Pfam" id="PF12705">
    <property type="entry name" value="PDDEXK_1"/>
    <property type="match status" value="1"/>
</dbReference>